<evidence type="ECO:0000256" key="1">
    <source>
        <dbReference type="SAM" id="MobiDB-lite"/>
    </source>
</evidence>
<proteinExistence type="predicted"/>
<dbReference type="SUPFAM" id="SSF51621">
    <property type="entry name" value="Phosphoenolpyruvate/pyruvate domain"/>
    <property type="match status" value="1"/>
</dbReference>
<dbReference type="EMBL" id="JAUSYA010000001">
    <property type="protein sequence ID" value="MDQ0686999.1"/>
    <property type="molecule type" value="Genomic_DNA"/>
</dbReference>
<keyword evidence="3" id="KW-1185">Reference proteome</keyword>
<feature type="compositionally biased region" description="Basic and acidic residues" evidence="1">
    <location>
        <begin position="126"/>
        <end position="135"/>
    </location>
</feature>
<protein>
    <submittedName>
        <fullName evidence="2">Uncharacterized protein</fullName>
    </submittedName>
</protein>
<organism evidence="2 3">
    <name type="scientific">Streptomyces achromogenes</name>
    <dbReference type="NCBI Taxonomy" id="67255"/>
    <lineage>
        <taxon>Bacteria</taxon>
        <taxon>Bacillati</taxon>
        <taxon>Actinomycetota</taxon>
        <taxon>Actinomycetes</taxon>
        <taxon>Kitasatosporales</taxon>
        <taxon>Streptomycetaceae</taxon>
        <taxon>Streptomyces</taxon>
    </lineage>
</organism>
<comment type="caution">
    <text evidence="2">The sequence shown here is derived from an EMBL/GenBank/DDBJ whole genome shotgun (WGS) entry which is preliminary data.</text>
</comment>
<name>A0ABU0Q8R0_STRAH</name>
<evidence type="ECO:0000313" key="3">
    <source>
        <dbReference type="Proteomes" id="UP001243364"/>
    </source>
</evidence>
<feature type="region of interest" description="Disordered" evidence="1">
    <location>
        <begin position="113"/>
        <end position="147"/>
    </location>
</feature>
<gene>
    <name evidence="2" type="ORF">QFZ56_005962</name>
</gene>
<evidence type="ECO:0000313" key="2">
    <source>
        <dbReference type="EMBL" id="MDQ0686999.1"/>
    </source>
</evidence>
<dbReference type="Gene3D" id="3.20.20.60">
    <property type="entry name" value="Phosphoenolpyruvate-binding domains"/>
    <property type="match status" value="1"/>
</dbReference>
<accession>A0ABU0Q8R0</accession>
<dbReference type="InterPro" id="IPR015813">
    <property type="entry name" value="Pyrv/PenolPyrv_kinase-like_dom"/>
</dbReference>
<dbReference type="Proteomes" id="UP001243364">
    <property type="component" value="Unassembled WGS sequence"/>
</dbReference>
<sequence length="147" mass="15745">MITRRTLRPWRPPLDGHAARAYRNPDFLAHLRGGLLWALLFNQIAGGKSPRLSLGELTDLGVDVAIYSTPCLFAAHEAVHSALAELKRTDGRLPVSDAANGVGVATATRLLEGNIAHRRPAPGDASHSRESERTGGDVPDEVNAGVR</sequence>
<reference evidence="2 3" key="1">
    <citation type="submission" date="2023-07" db="EMBL/GenBank/DDBJ databases">
        <title>Comparative genomics of wheat-associated soil bacteria to identify genetic determinants of phenazine resistance.</title>
        <authorList>
            <person name="Mouncey N."/>
        </authorList>
    </citation>
    <scope>NUCLEOTIDE SEQUENCE [LARGE SCALE GENOMIC DNA]</scope>
    <source>
        <strain evidence="2 3">W4I19-2</strain>
    </source>
</reference>
<dbReference type="InterPro" id="IPR040442">
    <property type="entry name" value="Pyrv_kinase-like_dom_sf"/>
</dbReference>